<reference evidence="1" key="1">
    <citation type="submission" date="2014-05" db="EMBL/GenBank/DDBJ databases">
        <title>The transcriptome of the halophilic microalga Tetraselmis sp. GSL018 isolated from the Great Salt Lake, Utah.</title>
        <authorList>
            <person name="Jinkerson R.E."/>
            <person name="D'Adamo S."/>
            <person name="Posewitz M.C."/>
        </authorList>
    </citation>
    <scope>NUCLEOTIDE SEQUENCE</scope>
    <source>
        <strain evidence="1">GSL018</strain>
    </source>
</reference>
<evidence type="ECO:0000313" key="1">
    <source>
        <dbReference type="EMBL" id="JAC72039.1"/>
    </source>
</evidence>
<proteinExistence type="predicted"/>
<feature type="non-terminal residue" evidence="1">
    <location>
        <position position="1"/>
    </location>
</feature>
<dbReference type="AlphaFoldDB" id="A0A061RMR0"/>
<name>A0A061RMR0_9CHLO</name>
<sequence>RFSFQRILLFSTFPVAIFLSYLTNRFSANVSSTLSEREQHSQNLHKNISTDILSSMFQSLDNPLKSVKQKESYTWHAFILLFQKL</sequence>
<organism evidence="1">
    <name type="scientific">Tetraselmis sp. GSL018</name>
    <dbReference type="NCBI Taxonomy" id="582737"/>
    <lineage>
        <taxon>Eukaryota</taxon>
        <taxon>Viridiplantae</taxon>
        <taxon>Chlorophyta</taxon>
        <taxon>core chlorophytes</taxon>
        <taxon>Chlorodendrophyceae</taxon>
        <taxon>Chlorodendrales</taxon>
        <taxon>Chlorodendraceae</taxon>
        <taxon>Tetraselmis</taxon>
    </lineage>
</organism>
<dbReference type="EMBL" id="GBEZ01014000">
    <property type="protein sequence ID" value="JAC72039.1"/>
    <property type="molecule type" value="Transcribed_RNA"/>
</dbReference>
<protein>
    <submittedName>
        <fullName evidence="1">Uncharacterized protein</fullName>
    </submittedName>
</protein>
<gene>
    <name evidence="1" type="ORF">TSPGSL018_628</name>
</gene>
<accession>A0A061RMR0</accession>